<dbReference type="InterPro" id="IPR048004">
    <property type="entry name" value="IS1249_transpos"/>
</dbReference>
<evidence type="ECO:0000256" key="5">
    <source>
        <dbReference type="ARBA" id="ARBA00023172"/>
    </source>
</evidence>
<keyword evidence="5" id="KW-0233">DNA recombination</keyword>
<dbReference type="KEGG" id="ldn:H9L06_00765"/>
<comment type="function">
    <text evidence="1">Required for the transposition of the insertion element.</text>
</comment>
<feature type="region of interest" description="Disordered" evidence="6">
    <location>
        <begin position="318"/>
        <end position="413"/>
    </location>
</feature>
<evidence type="ECO:0000313" key="7">
    <source>
        <dbReference type="EMBL" id="QNN62954.1"/>
    </source>
</evidence>
<feature type="compositionally biased region" description="Low complexity" evidence="6">
    <location>
        <begin position="325"/>
        <end position="335"/>
    </location>
</feature>
<evidence type="ECO:0000256" key="4">
    <source>
        <dbReference type="ARBA" id="ARBA00023125"/>
    </source>
</evidence>
<dbReference type="AlphaFoldDB" id="A0A7G9S529"/>
<evidence type="ECO:0000256" key="2">
    <source>
        <dbReference type="ARBA" id="ARBA00010961"/>
    </source>
</evidence>
<keyword evidence="8" id="KW-1185">Reference proteome</keyword>
<dbReference type="GO" id="GO:0004803">
    <property type="term" value="F:transposase activity"/>
    <property type="evidence" value="ECO:0007669"/>
    <property type="project" value="InterPro"/>
</dbReference>
<feature type="compositionally biased region" description="Polar residues" evidence="6">
    <location>
        <begin position="353"/>
        <end position="376"/>
    </location>
</feature>
<organism evidence="7 8">
    <name type="scientific">Leucobacter denitrificans</name>
    <dbReference type="NCBI Taxonomy" id="683042"/>
    <lineage>
        <taxon>Bacteria</taxon>
        <taxon>Bacillati</taxon>
        <taxon>Actinomycetota</taxon>
        <taxon>Actinomycetes</taxon>
        <taxon>Micrococcales</taxon>
        <taxon>Microbacteriaceae</taxon>
        <taxon>Leucobacter</taxon>
    </lineage>
</organism>
<gene>
    <name evidence="7" type="ORF">H9L06_00765</name>
</gene>
<comment type="similarity">
    <text evidence="2">Belongs to the transposase mutator family.</text>
</comment>
<reference evidence="7 8" key="1">
    <citation type="submission" date="2020-08" db="EMBL/GenBank/DDBJ databases">
        <title>Genome sequence of Leucobacter denitrificans KACC 14055T.</title>
        <authorList>
            <person name="Hyun D.-W."/>
            <person name="Bae J.-W."/>
        </authorList>
    </citation>
    <scope>NUCLEOTIDE SEQUENCE [LARGE SCALE GENOMIC DNA]</scope>
    <source>
        <strain evidence="7 8">KACC 14055</strain>
    </source>
</reference>
<keyword evidence="3" id="KW-0815">Transposition</keyword>
<dbReference type="InterPro" id="IPR001207">
    <property type="entry name" value="Transposase_mutator"/>
</dbReference>
<dbReference type="Proteomes" id="UP000515934">
    <property type="component" value="Chromosome"/>
</dbReference>
<evidence type="ECO:0000256" key="3">
    <source>
        <dbReference type="ARBA" id="ARBA00022578"/>
    </source>
</evidence>
<dbReference type="NCBIfam" id="NF033544">
    <property type="entry name" value="transpos_IS1249"/>
    <property type="match status" value="1"/>
</dbReference>
<dbReference type="EMBL" id="CP060716">
    <property type="protein sequence ID" value="QNN62954.1"/>
    <property type="molecule type" value="Genomic_DNA"/>
</dbReference>
<proteinExistence type="inferred from homology"/>
<sequence length="413" mass="46566">MPNPSNTTRCLLCETQLVKNGRTAAGTQRWKCPQCGASSSRKRDDVTRKAQLNQFLDWLLGKHRQSEIDGNQTGRSFRRRTAWCWELRPRIPATGEIHDVVQVDGFNLRSGWCVLTARLRGKVIAYQWCARESQAAWGALFQRLPAPTVVVCDGGPGMHAALKEQWPNTRVQRCLVHLQRNVRKYVTTRSKTIAGKALWGLALKLTRVKTPDDAEEWMRLLLGWEAESLHLTKERTYRKHADEVPSWARPGQTWWYTHQRLRSGHQVLRRVIRAGHLFTFLDPRLATLQVPSSTKGSRAAPTRRCGSYSSITTACPRRINGVRSSGGSTSTQNTQTREEWPLISSGNHRDLSAHNNANRIPGPCSTTPRSAPTKDSGSVKDGPAEGDTPNAIHTFWPIPPDWRGHRGIHHRPT</sequence>
<dbReference type="Pfam" id="PF00872">
    <property type="entry name" value="Transposase_mut"/>
    <property type="match status" value="1"/>
</dbReference>
<dbReference type="RefSeq" id="WP_187555422.1">
    <property type="nucleotide sequence ID" value="NZ_CP060716.1"/>
</dbReference>
<accession>A0A7G9S529</accession>
<dbReference type="GO" id="GO:0006313">
    <property type="term" value="P:DNA transposition"/>
    <property type="evidence" value="ECO:0007669"/>
    <property type="project" value="InterPro"/>
</dbReference>
<keyword evidence="4" id="KW-0238">DNA-binding</keyword>
<protein>
    <submittedName>
        <fullName evidence="7">IS1249 family transposase</fullName>
    </submittedName>
</protein>
<evidence type="ECO:0000256" key="1">
    <source>
        <dbReference type="ARBA" id="ARBA00002190"/>
    </source>
</evidence>
<dbReference type="GO" id="GO:0003677">
    <property type="term" value="F:DNA binding"/>
    <property type="evidence" value="ECO:0007669"/>
    <property type="project" value="UniProtKB-KW"/>
</dbReference>
<evidence type="ECO:0000256" key="6">
    <source>
        <dbReference type="SAM" id="MobiDB-lite"/>
    </source>
</evidence>
<evidence type="ECO:0000313" key="8">
    <source>
        <dbReference type="Proteomes" id="UP000515934"/>
    </source>
</evidence>
<name>A0A7G9S529_9MICO</name>